<evidence type="ECO:0000256" key="12">
    <source>
        <dbReference type="ARBA" id="ARBA00048418"/>
    </source>
</evidence>
<dbReference type="OrthoDB" id="2154311at2759"/>
<dbReference type="GO" id="GO:0005737">
    <property type="term" value="C:cytoplasm"/>
    <property type="evidence" value="ECO:0007669"/>
    <property type="project" value="TreeGrafter"/>
</dbReference>
<evidence type="ECO:0000256" key="7">
    <source>
        <dbReference type="ARBA" id="ARBA00022723"/>
    </source>
</evidence>
<feature type="region of interest" description="Disordered" evidence="13">
    <location>
        <begin position="542"/>
        <end position="622"/>
    </location>
</feature>
<dbReference type="GO" id="GO:0090486">
    <property type="term" value="F:small RNA 2'-O-methyltransferase activity"/>
    <property type="evidence" value="ECO:0007669"/>
    <property type="project" value="UniProtKB-EC"/>
</dbReference>
<keyword evidence="5" id="KW-0808">Transferase</keyword>
<keyword evidence="9" id="KW-0694">RNA-binding</keyword>
<evidence type="ECO:0000256" key="2">
    <source>
        <dbReference type="ARBA" id="ARBA00009026"/>
    </source>
</evidence>
<evidence type="ECO:0000256" key="8">
    <source>
        <dbReference type="ARBA" id="ARBA00022842"/>
    </source>
</evidence>
<dbReference type="InterPro" id="IPR029063">
    <property type="entry name" value="SAM-dependent_MTases_sf"/>
</dbReference>
<evidence type="ECO:0000256" key="3">
    <source>
        <dbReference type="ARBA" id="ARBA00021330"/>
    </source>
</evidence>
<keyword evidence="16" id="KW-1185">Reference proteome</keyword>
<dbReference type="GO" id="GO:0005634">
    <property type="term" value="C:nucleus"/>
    <property type="evidence" value="ECO:0007669"/>
    <property type="project" value="TreeGrafter"/>
</dbReference>
<evidence type="ECO:0000256" key="11">
    <source>
        <dbReference type="ARBA" id="ARBA00035025"/>
    </source>
</evidence>
<keyword evidence="7" id="KW-0479">Metal-binding</keyword>
<comment type="similarity">
    <text evidence="2">Belongs to the methyltransferase superfamily. HEN1 family.</text>
</comment>
<dbReference type="GO" id="GO:0003723">
    <property type="term" value="F:RNA binding"/>
    <property type="evidence" value="ECO:0007669"/>
    <property type="project" value="UniProtKB-KW"/>
</dbReference>
<dbReference type="EC" id="2.1.1.386" evidence="11"/>
<feature type="signal peptide" evidence="14">
    <location>
        <begin position="1"/>
        <end position="18"/>
    </location>
</feature>
<sequence length="911" mass="102576">MIVSFLFLINYLLKVVQTRKLKSAHSKKRPCHINAIQLLNCLNFEGIAIRDDDVGIRFMPPAYNQRYQAVYNVLVQLQSIYDIKKIADLGCSEIAFFIQIKRLETIEEYIGVDIDEDTLDRCSCRVTPLNYDYLSSRCAPLTVRILLGSASKPDVRLKNTNAVVAIELIEHLYPPELEDLPYNIFGVIQPDVAIFTTPNADFNVLFPSLLPNKFRHHDHKFEWSRQEFEDWGHNLTLRYPGYEVWFNGIGKGPVGTEDLGCCSQIAVFIRKEVKAESNDFNIYYSIVREVEYPFQTREEKFNNILDYDVHQFIDRFSQKDEYLVGEQLEIPFVDIIDFLSVSCTEDKLKAYLEKNNKHVELKNNRLILVLPYTSDDDDNKSLSSFDEIIEEICDHEESWIVRNNDFINDFVNNEESWNYVLKHVDEMKPDSSSFNDQTDDVNNLADDISFILGNSEKNEQNNSVLDTVYDPKHISVNDLFLSDEEDLRADSATPVGENQVQYLNVDSILQHSGSTGSGNTSKSSDTLVESFLSPLNTARSCMNDEYNKNDTNSSSKGSFSDKEQYPCSSSSSKSVEISQNEGQKEILENETNENIDIPLTSSETPIKEPIVEEGSSNSNEVPYDQSLSLVTKSQSLENVNMYKCKDKRFRYSLNIDNKLLACDTTVVDMDLETCKGSSVPSLTETYGSHSKAVDSGYPNSTQDMELDLTPEQVDEIITETESSLEDEDSSADERVEPVHVNPPLVFADNVENGDVANNNRDGEGNNMEGGQVLPEELVFEDLVIGGGEVEAAADEHESDDDGLFLSALDVSNDTIVPEEMSSNEDTVYLFDLPSPSSFGSLQVLEATSVQNQNQFPSWLLNMEIWDDDNGSGDAGPDRGEDSSDLVVDREGQVDFYPGDARAGGEPTLPED</sequence>
<evidence type="ECO:0000256" key="14">
    <source>
        <dbReference type="SAM" id="SignalP"/>
    </source>
</evidence>
<dbReference type="GO" id="GO:0001510">
    <property type="term" value="P:RNA methylation"/>
    <property type="evidence" value="ECO:0007669"/>
    <property type="project" value="InterPro"/>
</dbReference>
<protein>
    <recommendedName>
        <fullName evidence="3">Small RNA 2'-O-methyltransferase</fullName>
        <ecNumber evidence="11">2.1.1.386</ecNumber>
    </recommendedName>
</protein>
<dbReference type="AlphaFoldDB" id="A0A9P0HHG8"/>
<name>A0A9P0HHG8_NEZVI</name>
<dbReference type="GO" id="GO:0030422">
    <property type="term" value="P:siRNA processing"/>
    <property type="evidence" value="ECO:0007669"/>
    <property type="project" value="TreeGrafter"/>
</dbReference>
<accession>A0A9P0HHG8</accession>
<dbReference type="PANTHER" id="PTHR21404:SF3">
    <property type="entry name" value="SMALL RNA 2'-O-METHYLTRANSFERASE"/>
    <property type="match status" value="1"/>
</dbReference>
<comment type="cofactor">
    <cofactor evidence="1">
        <name>Mg(2+)</name>
        <dbReference type="ChEBI" id="CHEBI:18420"/>
    </cofactor>
</comment>
<evidence type="ECO:0000313" key="16">
    <source>
        <dbReference type="Proteomes" id="UP001152798"/>
    </source>
</evidence>
<feature type="region of interest" description="Disordered" evidence="13">
    <location>
        <begin position="866"/>
        <end position="911"/>
    </location>
</feature>
<evidence type="ECO:0000256" key="4">
    <source>
        <dbReference type="ARBA" id="ARBA00022603"/>
    </source>
</evidence>
<dbReference type="Gene3D" id="3.40.50.150">
    <property type="entry name" value="Vaccinia Virus protein VP39"/>
    <property type="match status" value="1"/>
</dbReference>
<evidence type="ECO:0000256" key="13">
    <source>
        <dbReference type="SAM" id="MobiDB-lite"/>
    </source>
</evidence>
<keyword evidence="4" id="KW-0489">Methyltransferase</keyword>
<reference evidence="15" key="1">
    <citation type="submission" date="2022-01" db="EMBL/GenBank/DDBJ databases">
        <authorList>
            <person name="King R."/>
        </authorList>
    </citation>
    <scope>NUCLEOTIDE SEQUENCE</scope>
</reference>
<keyword evidence="6" id="KW-0949">S-adenosyl-L-methionine</keyword>
<feature type="compositionally biased region" description="Basic and acidic residues" evidence="13">
    <location>
        <begin position="875"/>
        <end position="892"/>
    </location>
</feature>
<dbReference type="Proteomes" id="UP001152798">
    <property type="component" value="Chromosome 5"/>
</dbReference>
<feature type="compositionally biased region" description="Polar residues" evidence="13">
    <location>
        <begin position="678"/>
        <end position="688"/>
    </location>
</feature>
<evidence type="ECO:0000256" key="6">
    <source>
        <dbReference type="ARBA" id="ARBA00022691"/>
    </source>
</evidence>
<feature type="chain" id="PRO_5040374977" description="Small RNA 2'-O-methyltransferase" evidence="14">
    <location>
        <begin position="19"/>
        <end position="911"/>
    </location>
</feature>
<feature type="region of interest" description="Disordered" evidence="13">
    <location>
        <begin position="678"/>
        <end position="700"/>
    </location>
</feature>
<dbReference type="EMBL" id="OV725081">
    <property type="protein sequence ID" value="CAH1402613.1"/>
    <property type="molecule type" value="Genomic_DNA"/>
</dbReference>
<keyword evidence="10" id="KW-0943">RNA-mediated gene silencing</keyword>
<dbReference type="PANTHER" id="PTHR21404">
    <property type="entry name" value="HEN1"/>
    <property type="match status" value="1"/>
</dbReference>
<comment type="catalytic activity">
    <reaction evidence="12">
        <text>small RNA 3'-end nucleotide + S-adenosyl-L-methionine = small RNA 3'-end 2'-O-methylnucleotide + S-adenosyl-L-homocysteine + H(+)</text>
        <dbReference type="Rhea" id="RHEA:37887"/>
        <dbReference type="Rhea" id="RHEA-COMP:10415"/>
        <dbReference type="Rhea" id="RHEA-COMP:10416"/>
        <dbReference type="ChEBI" id="CHEBI:15378"/>
        <dbReference type="ChEBI" id="CHEBI:57856"/>
        <dbReference type="ChEBI" id="CHEBI:59789"/>
        <dbReference type="ChEBI" id="CHEBI:74896"/>
        <dbReference type="ChEBI" id="CHEBI:74898"/>
        <dbReference type="EC" id="2.1.1.386"/>
    </reaction>
</comment>
<feature type="compositionally biased region" description="Polar residues" evidence="13">
    <location>
        <begin position="549"/>
        <end position="558"/>
    </location>
</feature>
<proteinExistence type="inferred from homology"/>
<dbReference type="GO" id="GO:0046872">
    <property type="term" value="F:metal ion binding"/>
    <property type="evidence" value="ECO:0007669"/>
    <property type="project" value="UniProtKB-KW"/>
</dbReference>
<keyword evidence="14" id="KW-0732">Signal</keyword>
<evidence type="ECO:0000256" key="5">
    <source>
        <dbReference type="ARBA" id="ARBA00022679"/>
    </source>
</evidence>
<evidence type="ECO:0000256" key="10">
    <source>
        <dbReference type="ARBA" id="ARBA00023158"/>
    </source>
</evidence>
<evidence type="ECO:0000313" key="15">
    <source>
        <dbReference type="EMBL" id="CAH1402613.1"/>
    </source>
</evidence>
<evidence type="ECO:0000256" key="1">
    <source>
        <dbReference type="ARBA" id="ARBA00001946"/>
    </source>
</evidence>
<dbReference type="GO" id="GO:0034587">
    <property type="term" value="P:piRNA processing"/>
    <property type="evidence" value="ECO:0007669"/>
    <property type="project" value="TreeGrafter"/>
</dbReference>
<dbReference type="InterPro" id="IPR026610">
    <property type="entry name" value="Hen1"/>
</dbReference>
<dbReference type="SUPFAM" id="SSF53335">
    <property type="entry name" value="S-adenosyl-L-methionine-dependent methyltransferases"/>
    <property type="match status" value="1"/>
</dbReference>
<keyword evidence="8" id="KW-0460">Magnesium</keyword>
<evidence type="ECO:0000256" key="9">
    <source>
        <dbReference type="ARBA" id="ARBA00022884"/>
    </source>
</evidence>
<gene>
    <name evidence="15" type="ORF">NEZAVI_LOCUS11394</name>
</gene>
<organism evidence="15 16">
    <name type="scientific">Nezara viridula</name>
    <name type="common">Southern green stink bug</name>
    <name type="synonym">Cimex viridulus</name>
    <dbReference type="NCBI Taxonomy" id="85310"/>
    <lineage>
        <taxon>Eukaryota</taxon>
        <taxon>Metazoa</taxon>
        <taxon>Ecdysozoa</taxon>
        <taxon>Arthropoda</taxon>
        <taxon>Hexapoda</taxon>
        <taxon>Insecta</taxon>
        <taxon>Pterygota</taxon>
        <taxon>Neoptera</taxon>
        <taxon>Paraneoptera</taxon>
        <taxon>Hemiptera</taxon>
        <taxon>Heteroptera</taxon>
        <taxon>Panheteroptera</taxon>
        <taxon>Pentatomomorpha</taxon>
        <taxon>Pentatomoidea</taxon>
        <taxon>Pentatomidae</taxon>
        <taxon>Pentatominae</taxon>
        <taxon>Nezara</taxon>
    </lineage>
</organism>